<feature type="transmembrane region" description="Helical" evidence="6">
    <location>
        <begin position="137"/>
        <end position="155"/>
    </location>
</feature>
<feature type="transmembrane region" description="Helical" evidence="6">
    <location>
        <begin position="39"/>
        <end position="61"/>
    </location>
</feature>
<dbReference type="InterPro" id="IPR000620">
    <property type="entry name" value="EamA_dom"/>
</dbReference>
<feature type="transmembrane region" description="Helical" evidence="6">
    <location>
        <begin position="275"/>
        <end position="295"/>
    </location>
</feature>
<dbReference type="KEGG" id="rcu:8277245"/>
<feature type="transmembrane region" description="Helical" evidence="6">
    <location>
        <begin position="12"/>
        <end position="33"/>
    </location>
</feature>
<name>B9SQE2_RICCO</name>
<keyword evidence="3 6" id="KW-0812">Transmembrane</keyword>
<proteinExistence type="inferred from homology"/>
<dbReference type="SUPFAM" id="SSF103481">
    <property type="entry name" value="Multidrug resistance efflux transporter EmrE"/>
    <property type="match status" value="2"/>
</dbReference>
<dbReference type="Proteomes" id="UP000008311">
    <property type="component" value="Unassembled WGS sequence"/>
</dbReference>
<evidence type="ECO:0000256" key="6">
    <source>
        <dbReference type="RuleBase" id="RU363077"/>
    </source>
</evidence>
<reference evidence="9" key="1">
    <citation type="journal article" date="2010" name="Nat. Biotechnol.">
        <title>Draft genome sequence of the oilseed species Ricinus communis.</title>
        <authorList>
            <person name="Chan A.P."/>
            <person name="Crabtree J."/>
            <person name="Zhao Q."/>
            <person name="Lorenzi H."/>
            <person name="Orvis J."/>
            <person name="Puiu D."/>
            <person name="Melake-Berhan A."/>
            <person name="Jones K.M."/>
            <person name="Redman J."/>
            <person name="Chen G."/>
            <person name="Cahoon E.B."/>
            <person name="Gedil M."/>
            <person name="Stanke M."/>
            <person name="Haas B.J."/>
            <person name="Wortman J.R."/>
            <person name="Fraser-Liggett C.M."/>
            <person name="Ravel J."/>
            <person name="Rabinowicz P.D."/>
        </authorList>
    </citation>
    <scope>NUCLEOTIDE SEQUENCE [LARGE SCALE GENOMIC DNA]</scope>
    <source>
        <strain evidence="9">cv. Hale</strain>
    </source>
</reference>
<feature type="transmembrane region" description="Helical" evidence="6">
    <location>
        <begin position="245"/>
        <end position="268"/>
    </location>
</feature>
<dbReference type="InterPro" id="IPR030184">
    <property type="entry name" value="WAT1-related"/>
</dbReference>
<organism evidence="8 9">
    <name type="scientific">Ricinus communis</name>
    <name type="common">Castor bean</name>
    <dbReference type="NCBI Taxonomy" id="3988"/>
    <lineage>
        <taxon>Eukaryota</taxon>
        <taxon>Viridiplantae</taxon>
        <taxon>Streptophyta</taxon>
        <taxon>Embryophyta</taxon>
        <taxon>Tracheophyta</taxon>
        <taxon>Spermatophyta</taxon>
        <taxon>Magnoliopsida</taxon>
        <taxon>eudicotyledons</taxon>
        <taxon>Gunneridae</taxon>
        <taxon>Pentapetalae</taxon>
        <taxon>rosids</taxon>
        <taxon>fabids</taxon>
        <taxon>Malpighiales</taxon>
        <taxon>Euphorbiaceae</taxon>
        <taxon>Acalyphoideae</taxon>
        <taxon>Acalypheae</taxon>
        <taxon>Ricinus</taxon>
    </lineage>
</organism>
<evidence type="ECO:0000259" key="7">
    <source>
        <dbReference type="Pfam" id="PF00892"/>
    </source>
</evidence>
<dbReference type="EMBL" id="EQ974082">
    <property type="protein sequence ID" value="EEF34168.1"/>
    <property type="molecule type" value="Genomic_DNA"/>
</dbReference>
<keyword evidence="4 6" id="KW-1133">Transmembrane helix</keyword>
<evidence type="ECO:0000256" key="3">
    <source>
        <dbReference type="ARBA" id="ARBA00022692"/>
    </source>
</evidence>
<dbReference type="InParanoid" id="B9SQE2"/>
<keyword evidence="5 6" id="KW-0472">Membrane</keyword>
<evidence type="ECO:0000256" key="2">
    <source>
        <dbReference type="ARBA" id="ARBA00007635"/>
    </source>
</evidence>
<protein>
    <recommendedName>
        <fullName evidence="6">WAT1-related protein</fullName>
    </recommendedName>
</protein>
<comment type="similarity">
    <text evidence="2 6">Belongs to the drug/metabolite transporter (DMT) superfamily. Plant drug/metabolite exporter (P-DME) (TC 2.A.7.4) family.</text>
</comment>
<evidence type="ECO:0000313" key="9">
    <source>
        <dbReference type="Proteomes" id="UP000008311"/>
    </source>
</evidence>
<evidence type="ECO:0000256" key="1">
    <source>
        <dbReference type="ARBA" id="ARBA00004141"/>
    </source>
</evidence>
<sequence>MGGYGGSNCRPVMALIGLQLMNAGIALFIRAALLQGLNSMAFVVYRHAIATLIIAPLSYVSTRRISYKTPLRLRSFAWIFLASLGLTANQFLYFEGLHLASSTVGSATNNLIPAITFVMATILGMEKVKVVSLRSMAKIIGTIFCVSGAISMAFLKGPKLLNTELQPPKSSSGIESDNYWLLGCLLLFGSSCFYSLWMILQVPISASCPDHLYSSAWMGFLVTIESAAVTLLVTKDSAAWNLNSYLEISSCLYAGIVQSLIFFIQAWCISQRGPLFAAMFNPLSTVIVTIIAAVFLHEETYVGSLIGALAVIIGLYIVLWGKAKDHEEIKKDMHLELQNDNSSILQVTADESLEKRNCTADLEVPLISHKSVDIN</sequence>
<feature type="transmembrane region" description="Helical" evidence="6">
    <location>
        <begin position="106"/>
        <end position="125"/>
    </location>
</feature>
<dbReference type="GO" id="GO:0005886">
    <property type="term" value="C:plasma membrane"/>
    <property type="evidence" value="ECO:0000318"/>
    <property type="project" value="GO_Central"/>
</dbReference>
<gene>
    <name evidence="8" type="ORF">RCOM_0781460</name>
</gene>
<dbReference type="GO" id="GO:0022857">
    <property type="term" value="F:transmembrane transporter activity"/>
    <property type="evidence" value="ECO:0007669"/>
    <property type="project" value="InterPro"/>
</dbReference>
<keyword evidence="9" id="KW-1185">Reference proteome</keyword>
<feature type="domain" description="EamA" evidence="7">
    <location>
        <begin position="15"/>
        <end position="147"/>
    </location>
</feature>
<evidence type="ECO:0000256" key="4">
    <source>
        <dbReference type="ARBA" id="ARBA00022989"/>
    </source>
</evidence>
<dbReference type="InterPro" id="IPR037185">
    <property type="entry name" value="EmrE-like"/>
</dbReference>
<dbReference type="OrthoDB" id="1728340at2759"/>
<feature type="transmembrane region" description="Helical" evidence="6">
    <location>
        <begin position="73"/>
        <end position="94"/>
    </location>
</feature>
<dbReference type="AlphaFoldDB" id="B9SQE2"/>
<dbReference type="eggNOG" id="ENOG502QPWM">
    <property type="taxonomic scope" value="Eukaryota"/>
</dbReference>
<evidence type="ECO:0000313" key="8">
    <source>
        <dbReference type="EMBL" id="EEF34168.1"/>
    </source>
</evidence>
<feature type="transmembrane region" description="Helical" evidence="6">
    <location>
        <begin position="301"/>
        <end position="321"/>
    </location>
</feature>
<comment type="subcellular location">
    <subcellularLocation>
        <location evidence="1 6">Membrane</location>
        <topology evidence="1 6">Multi-pass membrane protein</topology>
    </subcellularLocation>
</comment>
<feature type="transmembrane region" description="Helical" evidence="6">
    <location>
        <begin position="179"/>
        <end position="200"/>
    </location>
</feature>
<dbReference type="PANTHER" id="PTHR31218">
    <property type="entry name" value="WAT1-RELATED PROTEIN"/>
    <property type="match status" value="1"/>
</dbReference>
<feature type="transmembrane region" description="Helical" evidence="6">
    <location>
        <begin position="212"/>
        <end position="233"/>
    </location>
</feature>
<accession>B9SQE2</accession>
<evidence type="ECO:0000256" key="5">
    <source>
        <dbReference type="ARBA" id="ARBA00023136"/>
    </source>
</evidence>
<dbReference type="Pfam" id="PF00892">
    <property type="entry name" value="EamA"/>
    <property type="match status" value="1"/>
</dbReference>